<evidence type="ECO:0000313" key="3">
    <source>
        <dbReference type="Proteomes" id="UP000775129"/>
    </source>
</evidence>
<dbReference type="Proteomes" id="UP000775129">
    <property type="component" value="Unassembled WGS sequence"/>
</dbReference>
<proteinExistence type="predicted"/>
<gene>
    <name evidence="2" type="ORF">K8W24_15820</name>
</gene>
<name>A0A921GSP3_9MICO</name>
<dbReference type="AlphaFoldDB" id="A0A921GSP3"/>
<keyword evidence="1" id="KW-1133">Transmembrane helix</keyword>
<comment type="caution">
    <text evidence="2">The sequence shown here is derived from an EMBL/GenBank/DDBJ whole genome shotgun (WGS) entry which is preliminary data.</text>
</comment>
<accession>A0A921GSP3</accession>
<feature type="transmembrane region" description="Helical" evidence="1">
    <location>
        <begin position="12"/>
        <end position="31"/>
    </location>
</feature>
<dbReference type="EMBL" id="DYWO01000474">
    <property type="protein sequence ID" value="HJF51230.1"/>
    <property type="molecule type" value="Genomic_DNA"/>
</dbReference>
<evidence type="ECO:0000256" key="1">
    <source>
        <dbReference type="SAM" id="Phobius"/>
    </source>
</evidence>
<keyword evidence="1" id="KW-0472">Membrane</keyword>
<sequence length="141" mass="15207">MTRLPRRARAVLRLVAPCVFGIAAGGYVIPALLAQDWILALWAGSAALWTFLYAAHSCPPPPPAPEPPATPEPEHVDRGRQVVLFRGGPEDGGKYTIHRGGDMLGKDLHLSGADYEVTAVEQTAFRADFVQLAHRSDAGDR</sequence>
<reference evidence="2" key="2">
    <citation type="submission" date="2021-09" db="EMBL/GenBank/DDBJ databases">
        <authorList>
            <person name="Gilroy R."/>
        </authorList>
    </citation>
    <scope>NUCLEOTIDE SEQUENCE</scope>
    <source>
        <strain evidence="2">1647</strain>
    </source>
</reference>
<organism evidence="2 3">
    <name type="scientific">Brachybacterium paraconglomeratum</name>
    <dbReference type="NCBI Taxonomy" id="173362"/>
    <lineage>
        <taxon>Bacteria</taxon>
        <taxon>Bacillati</taxon>
        <taxon>Actinomycetota</taxon>
        <taxon>Actinomycetes</taxon>
        <taxon>Micrococcales</taxon>
        <taxon>Dermabacteraceae</taxon>
        <taxon>Brachybacterium</taxon>
    </lineage>
</organism>
<keyword evidence="1" id="KW-0812">Transmembrane</keyword>
<evidence type="ECO:0000313" key="2">
    <source>
        <dbReference type="EMBL" id="HJF51230.1"/>
    </source>
</evidence>
<protein>
    <submittedName>
        <fullName evidence="2">Uncharacterized protein</fullName>
    </submittedName>
</protein>
<reference evidence="2" key="1">
    <citation type="journal article" date="2021" name="PeerJ">
        <title>Extensive microbial diversity within the chicken gut microbiome revealed by metagenomics and culture.</title>
        <authorList>
            <person name="Gilroy R."/>
            <person name="Ravi A."/>
            <person name="Getino M."/>
            <person name="Pursley I."/>
            <person name="Horton D.L."/>
            <person name="Alikhan N.F."/>
            <person name="Baker D."/>
            <person name="Gharbi K."/>
            <person name="Hall N."/>
            <person name="Watson M."/>
            <person name="Adriaenssens E.M."/>
            <person name="Foster-Nyarko E."/>
            <person name="Jarju S."/>
            <person name="Secka A."/>
            <person name="Antonio M."/>
            <person name="Oren A."/>
            <person name="Chaudhuri R.R."/>
            <person name="La Ragione R."/>
            <person name="Hildebrand F."/>
            <person name="Pallen M.J."/>
        </authorList>
    </citation>
    <scope>NUCLEOTIDE SEQUENCE</scope>
    <source>
        <strain evidence="2">1647</strain>
    </source>
</reference>